<protein>
    <submittedName>
        <fullName evidence="1">15301_t:CDS:1</fullName>
    </submittedName>
</protein>
<reference evidence="1 2" key="1">
    <citation type="submission" date="2021-06" db="EMBL/GenBank/DDBJ databases">
        <authorList>
            <person name="Kallberg Y."/>
            <person name="Tangrot J."/>
            <person name="Rosling A."/>
        </authorList>
    </citation>
    <scope>NUCLEOTIDE SEQUENCE [LARGE SCALE GENOMIC DNA]</scope>
    <source>
        <strain evidence="1 2">120-4 pot B 10/14</strain>
    </source>
</reference>
<accession>A0ABN7VQB6</accession>
<evidence type="ECO:0000313" key="1">
    <source>
        <dbReference type="EMBL" id="CAG8792906.1"/>
    </source>
</evidence>
<sequence>MIYMNTKHMEEKQGKKKINDLIKTAIPTKNDKSLKEIPVDFAVQQLNGLGLTVNYMYFVSENMFKQFLDEFMEMLIQLEFITRTS</sequence>
<dbReference type="Proteomes" id="UP000789901">
    <property type="component" value="Unassembled WGS sequence"/>
</dbReference>
<evidence type="ECO:0000313" key="2">
    <source>
        <dbReference type="Proteomes" id="UP000789901"/>
    </source>
</evidence>
<proteinExistence type="predicted"/>
<organism evidence="1 2">
    <name type="scientific">Gigaspora margarita</name>
    <dbReference type="NCBI Taxonomy" id="4874"/>
    <lineage>
        <taxon>Eukaryota</taxon>
        <taxon>Fungi</taxon>
        <taxon>Fungi incertae sedis</taxon>
        <taxon>Mucoromycota</taxon>
        <taxon>Glomeromycotina</taxon>
        <taxon>Glomeromycetes</taxon>
        <taxon>Diversisporales</taxon>
        <taxon>Gigasporaceae</taxon>
        <taxon>Gigaspora</taxon>
    </lineage>
</organism>
<keyword evidence="2" id="KW-1185">Reference proteome</keyword>
<dbReference type="EMBL" id="CAJVQB010019947">
    <property type="protein sequence ID" value="CAG8792906.1"/>
    <property type="molecule type" value="Genomic_DNA"/>
</dbReference>
<name>A0ABN7VQB6_GIGMA</name>
<comment type="caution">
    <text evidence="1">The sequence shown here is derived from an EMBL/GenBank/DDBJ whole genome shotgun (WGS) entry which is preliminary data.</text>
</comment>
<gene>
    <name evidence="1" type="ORF">GMARGA_LOCUS21534</name>
</gene>